<dbReference type="STRING" id="1184609.KILIM_067_00110"/>
<sequence>MPEFTDARSRAARIRRRDRHGRGVRGPFAWPRVPVMTSRSDQFDEQVLDAVERIERRLCRPLHGVEIAVELVPPSDPAPWEHRQVPLSRLFPAEGKLPARIVLYRRPIETRAEDPRDLPAMVNDIVIEQLAGALNVEPTTLDPDYRRDD</sequence>
<protein>
    <recommendedName>
        <fullName evidence="4">Peptidase</fullName>
    </recommendedName>
</protein>
<evidence type="ECO:0000313" key="2">
    <source>
        <dbReference type="EMBL" id="GAB97410.1"/>
    </source>
</evidence>
<feature type="region of interest" description="Disordered" evidence="1">
    <location>
        <begin position="1"/>
        <end position="21"/>
    </location>
</feature>
<dbReference type="CDD" id="cd12954">
    <property type="entry name" value="MMP_TTHA0227_like_1"/>
    <property type="match status" value="1"/>
</dbReference>
<accession>K6WDQ1</accession>
<dbReference type="Proteomes" id="UP000008366">
    <property type="component" value="Unassembled WGS sequence"/>
</dbReference>
<evidence type="ECO:0000256" key="1">
    <source>
        <dbReference type="SAM" id="MobiDB-lite"/>
    </source>
</evidence>
<dbReference type="Pfam" id="PF06262">
    <property type="entry name" value="Zincin_1"/>
    <property type="match status" value="1"/>
</dbReference>
<comment type="caution">
    <text evidence="2">The sequence shown here is derived from an EMBL/GenBank/DDBJ whole genome shotgun (WGS) entry which is preliminary data.</text>
</comment>
<name>K6WDQ1_9MICO</name>
<proteinExistence type="predicted"/>
<reference evidence="2 3" key="1">
    <citation type="submission" date="2012-08" db="EMBL/GenBank/DDBJ databases">
        <title>Whole genome shotgun sequence of Kineosphaera limosa NBRC 100340.</title>
        <authorList>
            <person name="Yoshida I."/>
            <person name="Isaki S."/>
            <person name="Hosoyama A."/>
            <person name="Tsuchikane K."/>
            <person name="Katsumata H."/>
            <person name="Ando Y."/>
            <person name="Ohji S."/>
            <person name="Hamada M."/>
            <person name="Tamura T."/>
            <person name="Yamazoe A."/>
            <person name="Yamazaki S."/>
            <person name="Fujita N."/>
        </authorList>
    </citation>
    <scope>NUCLEOTIDE SEQUENCE [LARGE SCALE GENOMIC DNA]</scope>
    <source>
        <strain evidence="2 3">NBRC 100340</strain>
    </source>
</reference>
<dbReference type="InterPro" id="IPR010428">
    <property type="entry name" value="Zincin_1"/>
</dbReference>
<dbReference type="eggNOG" id="COG3824">
    <property type="taxonomic scope" value="Bacteria"/>
</dbReference>
<keyword evidence="3" id="KW-1185">Reference proteome</keyword>
<evidence type="ECO:0000313" key="3">
    <source>
        <dbReference type="Proteomes" id="UP000008366"/>
    </source>
</evidence>
<feature type="compositionally biased region" description="Basic residues" evidence="1">
    <location>
        <begin position="10"/>
        <end position="21"/>
    </location>
</feature>
<organism evidence="2 3">
    <name type="scientific">Kineosphaera limosa NBRC 100340</name>
    <dbReference type="NCBI Taxonomy" id="1184609"/>
    <lineage>
        <taxon>Bacteria</taxon>
        <taxon>Bacillati</taxon>
        <taxon>Actinomycetota</taxon>
        <taxon>Actinomycetes</taxon>
        <taxon>Micrococcales</taxon>
        <taxon>Dermatophilaceae</taxon>
        <taxon>Kineosphaera</taxon>
    </lineage>
</organism>
<gene>
    <name evidence="2" type="ORF">KILIM_067_00110</name>
</gene>
<dbReference type="InterPro" id="IPR038555">
    <property type="entry name" value="Zincin_1_sf"/>
</dbReference>
<dbReference type="AlphaFoldDB" id="K6WDQ1"/>
<dbReference type="EMBL" id="BAHD01000067">
    <property type="protein sequence ID" value="GAB97410.1"/>
    <property type="molecule type" value="Genomic_DNA"/>
</dbReference>
<dbReference type="SUPFAM" id="SSF55486">
    <property type="entry name" value="Metalloproteases ('zincins'), catalytic domain"/>
    <property type="match status" value="1"/>
</dbReference>
<evidence type="ECO:0008006" key="4">
    <source>
        <dbReference type="Google" id="ProtNLM"/>
    </source>
</evidence>
<dbReference type="Gene3D" id="3.30.2010.20">
    <property type="match status" value="1"/>
</dbReference>